<name>A0A9D1RHE8_9BACT</name>
<protein>
    <submittedName>
        <fullName evidence="9">Phosphatase PAP2 family protein</fullName>
    </submittedName>
</protein>
<evidence type="ECO:0000256" key="3">
    <source>
        <dbReference type="ARBA" id="ARBA00022692"/>
    </source>
</evidence>
<dbReference type="GO" id="GO:0005886">
    <property type="term" value="C:plasma membrane"/>
    <property type="evidence" value="ECO:0007669"/>
    <property type="project" value="UniProtKB-SubCell"/>
</dbReference>
<feature type="domain" description="Phosphatidic acid phosphatase type 2/haloperoxidase" evidence="8">
    <location>
        <begin position="58"/>
        <end position="181"/>
    </location>
</feature>
<dbReference type="Pfam" id="PF01569">
    <property type="entry name" value="PAP2"/>
    <property type="match status" value="1"/>
</dbReference>
<feature type="transmembrane region" description="Helical" evidence="7">
    <location>
        <begin position="112"/>
        <end position="133"/>
    </location>
</feature>
<keyword evidence="4" id="KW-0378">Hydrolase</keyword>
<dbReference type="PANTHER" id="PTHR14969:SF62">
    <property type="entry name" value="DECAPRENYLPHOSPHORYL-5-PHOSPHORIBOSE PHOSPHATASE RV3807C-RELATED"/>
    <property type="match status" value="1"/>
</dbReference>
<keyword evidence="6 7" id="KW-0472">Membrane</keyword>
<dbReference type="InterPro" id="IPR000326">
    <property type="entry name" value="PAP2/HPO"/>
</dbReference>
<dbReference type="GO" id="GO:0016787">
    <property type="term" value="F:hydrolase activity"/>
    <property type="evidence" value="ECO:0007669"/>
    <property type="project" value="UniProtKB-KW"/>
</dbReference>
<feature type="transmembrane region" description="Helical" evidence="7">
    <location>
        <begin position="56"/>
        <end position="75"/>
    </location>
</feature>
<evidence type="ECO:0000256" key="6">
    <source>
        <dbReference type="ARBA" id="ARBA00023136"/>
    </source>
</evidence>
<dbReference type="PANTHER" id="PTHR14969">
    <property type="entry name" value="SPHINGOSINE-1-PHOSPHATE PHOSPHOHYDROLASE"/>
    <property type="match status" value="1"/>
</dbReference>
<keyword evidence="5 7" id="KW-1133">Transmembrane helix</keyword>
<evidence type="ECO:0000256" key="7">
    <source>
        <dbReference type="SAM" id="Phobius"/>
    </source>
</evidence>
<dbReference type="Proteomes" id="UP000824267">
    <property type="component" value="Unassembled WGS sequence"/>
</dbReference>
<accession>A0A9D1RHE8</accession>
<comment type="caution">
    <text evidence="9">The sequence shown here is derived from an EMBL/GenBank/DDBJ whole genome shotgun (WGS) entry which is preliminary data.</text>
</comment>
<reference evidence="9" key="2">
    <citation type="submission" date="2021-04" db="EMBL/GenBank/DDBJ databases">
        <authorList>
            <person name="Gilroy R."/>
        </authorList>
    </citation>
    <scope>NUCLEOTIDE SEQUENCE</scope>
    <source>
        <strain evidence="9">Gambia16-930</strain>
    </source>
</reference>
<evidence type="ECO:0000256" key="5">
    <source>
        <dbReference type="ARBA" id="ARBA00022989"/>
    </source>
</evidence>
<evidence type="ECO:0000313" key="10">
    <source>
        <dbReference type="Proteomes" id="UP000824267"/>
    </source>
</evidence>
<dbReference type="InterPro" id="IPR036938">
    <property type="entry name" value="PAP2/HPO_sf"/>
</dbReference>
<keyword evidence="2" id="KW-1003">Cell membrane</keyword>
<evidence type="ECO:0000313" key="9">
    <source>
        <dbReference type="EMBL" id="HIW87500.1"/>
    </source>
</evidence>
<keyword evidence="3 7" id="KW-0812">Transmembrane</keyword>
<feature type="transmembrane region" description="Helical" evidence="7">
    <location>
        <begin position="25"/>
        <end position="49"/>
    </location>
</feature>
<sequence length="200" mass="22741">MEHLINIDKRLFYAINGTRTEFLDWFFAVVSSHLFFGIVVVLFFVYLSLTRFRKRWWVCVVLIAVCFALSDRISVMCFKDVFERLRPSHALEGVFLVKLKGTELIYDSKGGLYGFVSSHAANAFCLSTVFTMLAKKRKTTGAISLLWASVTAYSRIYCGVHYPADVFCGALLGVALGIVIYYTYAFIVRKTEYGIPENKT</sequence>
<comment type="subcellular location">
    <subcellularLocation>
        <location evidence="1">Cell membrane</location>
        <topology evidence="1">Multi-pass membrane protein</topology>
    </subcellularLocation>
</comment>
<evidence type="ECO:0000259" key="8">
    <source>
        <dbReference type="SMART" id="SM00014"/>
    </source>
</evidence>
<organism evidence="9 10">
    <name type="scientific">Candidatus Onthomorpha intestinigallinarum</name>
    <dbReference type="NCBI Taxonomy" id="2840880"/>
    <lineage>
        <taxon>Bacteria</taxon>
        <taxon>Pseudomonadati</taxon>
        <taxon>Bacteroidota</taxon>
        <taxon>Bacteroidia</taxon>
        <taxon>Bacteroidales</taxon>
        <taxon>Candidatus Onthomorpha</taxon>
    </lineage>
</organism>
<evidence type="ECO:0000256" key="1">
    <source>
        <dbReference type="ARBA" id="ARBA00004651"/>
    </source>
</evidence>
<proteinExistence type="predicted"/>
<dbReference type="EMBL" id="DXGG01000138">
    <property type="protein sequence ID" value="HIW87500.1"/>
    <property type="molecule type" value="Genomic_DNA"/>
</dbReference>
<evidence type="ECO:0000256" key="2">
    <source>
        <dbReference type="ARBA" id="ARBA00022475"/>
    </source>
</evidence>
<dbReference type="AlphaFoldDB" id="A0A9D1RHE8"/>
<gene>
    <name evidence="9" type="ORF">IAC47_04410</name>
</gene>
<dbReference type="Gene3D" id="1.20.144.10">
    <property type="entry name" value="Phosphatidic acid phosphatase type 2/haloperoxidase"/>
    <property type="match status" value="2"/>
</dbReference>
<dbReference type="SMART" id="SM00014">
    <property type="entry name" value="acidPPc"/>
    <property type="match status" value="1"/>
</dbReference>
<feature type="transmembrane region" description="Helical" evidence="7">
    <location>
        <begin position="170"/>
        <end position="188"/>
    </location>
</feature>
<dbReference type="SUPFAM" id="SSF48317">
    <property type="entry name" value="Acid phosphatase/Vanadium-dependent haloperoxidase"/>
    <property type="match status" value="1"/>
</dbReference>
<evidence type="ECO:0000256" key="4">
    <source>
        <dbReference type="ARBA" id="ARBA00022801"/>
    </source>
</evidence>
<reference evidence="9" key="1">
    <citation type="journal article" date="2021" name="PeerJ">
        <title>Extensive microbial diversity within the chicken gut microbiome revealed by metagenomics and culture.</title>
        <authorList>
            <person name="Gilroy R."/>
            <person name="Ravi A."/>
            <person name="Getino M."/>
            <person name="Pursley I."/>
            <person name="Horton D.L."/>
            <person name="Alikhan N.F."/>
            <person name="Baker D."/>
            <person name="Gharbi K."/>
            <person name="Hall N."/>
            <person name="Watson M."/>
            <person name="Adriaenssens E.M."/>
            <person name="Foster-Nyarko E."/>
            <person name="Jarju S."/>
            <person name="Secka A."/>
            <person name="Antonio M."/>
            <person name="Oren A."/>
            <person name="Chaudhuri R.R."/>
            <person name="La Ragione R."/>
            <person name="Hildebrand F."/>
            <person name="Pallen M.J."/>
        </authorList>
    </citation>
    <scope>NUCLEOTIDE SEQUENCE</scope>
    <source>
        <strain evidence="9">Gambia16-930</strain>
    </source>
</reference>